<dbReference type="Proteomes" id="UP001172684">
    <property type="component" value="Unassembled WGS sequence"/>
</dbReference>
<evidence type="ECO:0000256" key="1">
    <source>
        <dbReference type="SAM" id="MobiDB-lite"/>
    </source>
</evidence>
<name>A0ABQ9P1G7_9PEZI</name>
<proteinExistence type="predicted"/>
<dbReference type="PANTHER" id="PTHR37490">
    <property type="entry name" value="EXPRESSED PROTEIN"/>
    <property type="match status" value="1"/>
</dbReference>
<accession>A0ABQ9P1G7</accession>
<evidence type="ECO:0000313" key="2">
    <source>
        <dbReference type="EMBL" id="KAJ9668446.1"/>
    </source>
</evidence>
<protein>
    <submittedName>
        <fullName evidence="2">Uncharacterized protein</fullName>
    </submittedName>
</protein>
<comment type="caution">
    <text evidence="2">The sequence shown here is derived from an EMBL/GenBank/DDBJ whole genome shotgun (WGS) entry which is preliminary data.</text>
</comment>
<evidence type="ECO:0000313" key="3">
    <source>
        <dbReference type="Proteomes" id="UP001172684"/>
    </source>
</evidence>
<dbReference type="EMBL" id="JAPDRL010000007">
    <property type="protein sequence ID" value="KAJ9668446.1"/>
    <property type="molecule type" value="Genomic_DNA"/>
</dbReference>
<sequence>MESVASTVAASKDPSGVDLEDDRPSVSHPLDKQNAAQSTILPEFRTSRKTNDKVVVMGRMESEDTRWVSEELSDDSWDHAVYTVDNKTASLHTPANKGKEAMPHLSYLTDHYHDLPTTIAFVHSHRDGYPAAWHTDAEDYSNGNSLRSLNIDFVQRNGYANLRCIAIPGCPDEIQPFREPRDEARTAENNIVSVWPLLFNNTAVPDVIGAACCAQFAVSRDQVLKRPLEDYVRYRQWLLETELDDDVSGRIMEYLWHYIFGQDLVYCPALQRCYCDVYGKC</sequence>
<organism evidence="2 3">
    <name type="scientific">Coniosporium apollinis</name>
    <dbReference type="NCBI Taxonomy" id="61459"/>
    <lineage>
        <taxon>Eukaryota</taxon>
        <taxon>Fungi</taxon>
        <taxon>Dikarya</taxon>
        <taxon>Ascomycota</taxon>
        <taxon>Pezizomycotina</taxon>
        <taxon>Dothideomycetes</taxon>
        <taxon>Dothideomycetes incertae sedis</taxon>
        <taxon>Coniosporium</taxon>
    </lineage>
</organism>
<dbReference type="Pfam" id="PF11913">
    <property type="entry name" value="DUF3431"/>
    <property type="match status" value="1"/>
</dbReference>
<dbReference type="PANTHER" id="PTHR37490:SF2">
    <property type="match status" value="1"/>
</dbReference>
<feature type="region of interest" description="Disordered" evidence="1">
    <location>
        <begin position="1"/>
        <end position="38"/>
    </location>
</feature>
<keyword evidence="3" id="KW-1185">Reference proteome</keyword>
<feature type="compositionally biased region" description="Basic and acidic residues" evidence="1">
    <location>
        <begin position="22"/>
        <end position="31"/>
    </location>
</feature>
<reference evidence="2" key="1">
    <citation type="submission" date="2022-10" db="EMBL/GenBank/DDBJ databases">
        <title>Culturing micro-colonial fungi from biological soil crusts in the Mojave desert and describing Neophaeococcomyces mojavensis, and introducing the new genera and species Taxawa tesnikishii.</title>
        <authorList>
            <person name="Kurbessoian T."/>
            <person name="Stajich J.E."/>
        </authorList>
    </citation>
    <scope>NUCLEOTIDE SEQUENCE</scope>
    <source>
        <strain evidence="2">TK_1</strain>
    </source>
</reference>
<dbReference type="InterPro" id="IPR021838">
    <property type="entry name" value="DUF3431"/>
</dbReference>
<gene>
    <name evidence="2" type="ORF">H2201_001494</name>
</gene>